<comment type="caution">
    <text evidence="1">The sequence shown here is derived from an EMBL/GenBank/DDBJ whole genome shotgun (WGS) entry which is preliminary data.</text>
</comment>
<proteinExistence type="predicted"/>
<gene>
    <name evidence="1" type="ORF">L6452_33267</name>
</gene>
<dbReference type="Proteomes" id="UP001055879">
    <property type="component" value="Linkage Group LG11"/>
</dbReference>
<protein>
    <submittedName>
        <fullName evidence="1">Uncharacterized protein</fullName>
    </submittedName>
</protein>
<name>A0ACB8Z792_ARCLA</name>
<dbReference type="EMBL" id="CM042057">
    <property type="protein sequence ID" value="KAI3693432.1"/>
    <property type="molecule type" value="Genomic_DNA"/>
</dbReference>
<accession>A0ACB8Z792</accession>
<reference evidence="2" key="1">
    <citation type="journal article" date="2022" name="Mol. Ecol. Resour.">
        <title>The genomes of chicory, endive, great burdock and yacon provide insights into Asteraceae palaeo-polyploidization history and plant inulin production.</title>
        <authorList>
            <person name="Fan W."/>
            <person name="Wang S."/>
            <person name="Wang H."/>
            <person name="Wang A."/>
            <person name="Jiang F."/>
            <person name="Liu H."/>
            <person name="Zhao H."/>
            <person name="Xu D."/>
            <person name="Zhang Y."/>
        </authorList>
    </citation>
    <scope>NUCLEOTIDE SEQUENCE [LARGE SCALE GENOMIC DNA]</scope>
    <source>
        <strain evidence="2">cv. Niubang</strain>
    </source>
</reference>
<evidence type="ECO:0000313" key="2">
    <source>
        <dbReference type="Proteomes" id="UP001055879"/>
    </source>
</evidence>
<evidence type="ECO:0000313" key="1">
    <source>
        <dbReference type="EMBL" id="KAI3693432.1"/>
    </source>
</evidence>
<reference evidence="1 2" key="2">
    <citation type="journal article" date="2022" name="Mol. Ecol. Resour.">
        <title>The genomes of chicory, endive, great burdock and yacon provide insights into Asteraceae paleo-polyploidization history and plant inulin production.</title>
        <authorList>
            <person name="Fan W."/>
            <person name="Wang S."/>
            <person name="Wang H."/>
            <person name="Wang A."/>
            <person name="Jiang F."/>
            <person name="Liu H."/>
            <person name="Zhao H."/>
            <person name="Xu D."/>
            <person name="Zhang Y."/>
        </authorList>
    </citation>
    <scope>NUCLEOTIDE SEQUENCE [LARGE SCALE GENOMIC DNA]</scope>
    <source>
        <strain evidence="2">cv. Niubang</strain>
    </source>
</reference>
<sequence>MFFKIIKALVESALKLLIQGMKLYSLQEPCARPLCLLCLLTVVMFVPLLLFQISRVSNMMLQHKNLMLQSFFLSFFLLELIKKWYALIVFLKMYLAKNLYGLLWLTPSNKICLHKSHSTMGIPQESPENEMQWYVVASLLTVLTSSSSQGILTTLSQSNGGYKYDYATIPFLAEIFKLLVSSIFLWRECCSLRGSSPICSGCHRFIGCWNNYKSG</sequence>
<organism evidence="1 2">
    <name type="scientific">Arctium lappa</name>
    <name type="common">Greater burdock</name>
    <name type="synonym">Lappa major</name>
    <dbReference type="NCBI Taxonomy" id="4217"/>
    <lineage>
        <taxon>Eukaryota</taxon>
        <taxon>Viridiplantae</taxon>
        <taxon>Streptophyta</taxon>
        <taxon>Embryophyta</taxon>
        <taxon>Tracheophyta</taxon>
        <taxon>Spermatophyta</taxon>
        <taxon>Magnoliopsida</taxon>
        <taxon>eudicotyledons</taxon>
        <taxon>Gunneridae</taxon>
        <taxon>Pentapetalae</taxon>
        <taxon>asterids</taxon>
        <taxon>campanulids</taxon>
        <taxon>Asterales</taxon>
        <taxon>Asteraceae</taxon>
        <taxon>Carduoideae</taxon>
        <taxon>Cardueae</taxon>
        <taxon>Arctiinae</taxon>
        <taxon>Arctium</taxon>
    </lineage>
</organism>
<keyword evidence="2" id="KW-1185">Reference proteome</keyword>